<reference evidence="2" key="1">
    <citation type="submission" date="2016-11" db="UniProtKB">
        <authorList>
            <consortium name="WormBaseParasite"/>
        </authorList>
    </citation>
    <scope>IDENTIFICATION</scope>
</reference>
<name>A0A1I8BPK1_MELHA</name>
<dbReference type="Proteomes" id="UP000095281">
    <property type="component" value="Unplaced"/>
</dbReference>
<dbReference type="WBParaSite" id="MhA1_Contig354.frz3.gene36">
    <property type="protein sequence ID" value="MhA1_Contig354.frz3.gene36"/>
    <property type="gene ID" value="MhA1_Contig354.frz3.gene36"/>
</dbReference>
<dbReference type="AlphaFoldDB" id="A0A1I8BPK1"/>
<proteinExistence type="predicted"/>
<evidence type="ECO:0000313" key="2">
    <source>
        <dbReference type="WBParaSite" id="MhA1_Contig354.frz3.gene36"/>
    </source>
</evidence>
<dbReference type="OMA" id="AKTHEHR"/>
<accession>A0A1I8BPK1</accession>
<sequence length="189" mass="22473">MTTSHIEFAGLGPNYKGRWKEEDFTNFWEHYNISQKWIGIEAKAREEAWKHWDGRLNNEAPHNRKKMQENLSDDNISDVSPEMVDFLRKTIDHRKQRDEQRKRLETVLANSRNKGLEYRDATTVGRLGSGNIRSSNRSNLVQRDNQKKTLYGEPAFLKLREQELSIQENFDKQVKENRPQTWPNIPMRF</sequence>
<keyword evidence="1" id="KW-1185">Reference proteome</keyword>
<evidence type="ECO:0000313" key="1">
    <source>
        <dbReference type="Proteomes" id="UP000095281"/>
    </source>
</evidence>
<organism evidence="1 2">
    <name type="scientific">Meloidogyne hapla</name>
    <name type="common">Root-knot nematode worm</name>
    <dbReference type="NCBI Taxonomy" id="6305"/>
    <lineage>
        <taxon>Eukaryota</taxon>
        <taxon>Metazoa</taxon>
        <taxon>Ecdysozoa</taxon>
        <taxon>Nematoda</taxon>
        <taxon>Chromadorea</taxon>
        <taxon>Rhabditida</taxon>
        <taxon>Tylenchina</taxon>
        <taxon>Tylenchomorpha</taxon>
        <taxon>Tylenchoidea</taxon>
        <taxon>Meloidogynidae</taxon>
        <taxon>Meloidogyninae</taxon>
        <taxon>Meloidogyne</taxon>
    </lineage>
</organism>
<protein>
    <submittedName>
        <fullName evidence="2">Uncharacterized protein</fullName>
    </submittedName>
</protein>